<reference evidence="1 2" key="1">
    <citation type="submission" date="2024-01" db="EMBL/GenBank/DDBJ databases">
        <title>Characterization of antibiotic resistant novel bacterial strains and their environmental applications.</title>
        <authorList>
            <person name="Manzoor S."/>
            <person name="Abbas S."/>
            <person name="Arshad M."/>
            <person name="Ahmed I."/>
        </authorList>
    </citation>
    <scope>NUCLEOTIDE SEQUENCE [LARGE SCALE GENOMIC DNA]</scope>
    <source>
        <strain evidence="1 2">NCCP-602</strain>
    </source>
</reference>
<dbReference type="RefSeq" id="WP_339392394.1">
    <property type="nucleotide sequence ID" value="NZ_BAAAAF010000004.1"/>
</dbReference>
<proteinExistence type="predicted"/>
<name>A0ABN0SMU3_9MICO</name>
<evidence type="ECO:0000313" key="1">
    <source>
        <dbReference type="EMBL" id="GAA0035516.1"/>
    </source>
</evidence>
<evidence type="ECO:0000313" key="2">
    <source>
        <dbReference type="Proteomes" id="UP001498238"/>
    </source>
</evidence>
<dbReference type="Proteomes" id="UP001498238">
    <property type="component" value="Unassembled WGS sequence"/>
</dbReference>
<comment type="caution">
    <text evidence="1">The sequence shown here is derived from an EMBL/GenBank/DDBJ whole genome shotgun (WGS) entry which is preliminary data.</text>
</comment>
<protein>
    <recommendedName>
        <fullName evidence="3">DUF222 domain-containing protein</fullName>
    </recommendedName>
</protein>
<gene>
    <name evidence="1" type="ORF">NCCP602_14770</name>
</gene>
<evidence type="ECO:0008006" key="3">
    <source>
        <dbReference type="Google" id="ProtNLM"/>
    </source>
</evidence>
<dbReference type="EMBL" id="BAAAAF010000004">
    <property type="protein sequence ID" value="GAA0035516.1"/>
    <property type="molecule type" value="Genomic_DNA"/>
</dbReference>
<keyword evidence="2" id="KW-1185">Reference proteome</keyword>
<sequence length="319" mass="34282">MEITTESVRRLANRCRDVTDTEAGPRGPIGYPLSLALCIIDAIYSTGSHPTAVGNIVDRYIARHGNADGAKSLRYSIASVGGERAWAETVAHNLKPASTQAGAPLKAAVIDQATRLMADLDIETVPDLLSAVEANPEDNEVLSGWTTLPSQSSKVTFFHLLALAGSAHFEPDLRVRRFLTDITCEFLPPFAEVGPGDDDHPGTAEYESRFAEAVDTEPSDEEVGEAVVEEGAGLGDEWAGPGGDWSPANGRWDFSGPGFGDHPMEADDARRLISETADVLGMRVDELGRLVWQLAHGRIRPPRRRQDTEAWSGLAISAG</sequence>
<accession>A0ABN0SMU3</accession>
<organism evidence="1 2">
    <name type="scientific">Brevibacterium metallidurans</name>
    <dbReference type="NCBI Taxonomy" id="1482676"/>
    <lineage>
        <taxon>Bacteria</taxon>
        <taxon>Bacillati</taxon>
        <taxon>Actinomycetota</taxon>
        <taxon>Actinomycetes</taxon>
        <taxon>Micrococcales</taxon>
        <taxon>Brevibacteriaceae</taxon>
        <taxon>Brevibacterium</taxon>
    </lineage>
</organism>